<keyword evidence="2" id="KW-1133">Transmembrane helix</keyword>
<sequence length="603" mass="67577">MRRIKPEKGGDTTPLDIDISKCSDCQVRAVLENLLCSRKRSHFSNYDTYEICFSVGIDVSVEVMKGITEKRDPSKRLDAFAELLSNSYVTPSHLKNCVLYLWRNKRQLRPDEHVYVADRKSFFKKRFVNLVIPFSPILFLDKFMPNFSPSEKDLHHITKTVLGSMSTVYILMSCACLALSISGASSIDLLEIIAVSLIHIPVAWGAQAARESMLWTEAGAVDACTWMKELYMLRQTPIVLKGGDTISGAKALLTMLQSTGSEDHLSWICQESPQHTFNKEQARQRMNRKKETRRASIAEELEELKKSLVSSRTTKAIADRRFNICVIGLNKLPSLLLGLTMMGLPTGVRIMKGESNILLSTHETGDVVIDILSAIQTLFALFFVSQAILGHADDELRMIRKWTRFLMNTFEDKSDGGLVFELDNLAAVRGFEAFYRFMYAFSSTTMGFHTAAFASMSVVCVSAVVVLFVASILSIEIDVWNLYLIVVASLCNFVIFRGLMAITKADQVLFSGIIKSLRHQITVNSEKVLWDGNEVDLTMTKEELAGIRMANDAIRILIDKIEVKHENIKLYGILPLHQRNLVKAGGAVGAAIFTTILRSVLDF</sequence>
<feature type="transmembrane region" description="Helical" evidence="2">
    <location>
        <begin position="127"/>
        <end position="148"/>
    </location>
</feature>
<feature type="transmembrane region" description="Helical" evidence="2">
    <location>
        <begin position="479"/>
        <end position="499"/>
    </location>
</feature>
<evidence type="ECO:0000313" key="4">
    <source>
        <dbReference type="Proteomes" id="UP001165065"/>
    </source>
</evidence>
<feature type="transmembrane region" description="Helical" evidence="2">
    <location>
        <begin position="168"/>
        <end position="190"/>
    </location>
</feature>
<keyword evidence="2" id="KW-0472">Membrane</keyword>
<dbReference type="Proteomes" id="UP001165065">
    <property type="component" value="Unassembled WGS sequence"/>
</dbReference>
<feature type="coiled-coil region" evidence="1">
    <location>
        <begin position="279"/>
        <end position="307"/>
    </location>
</feature>
<comment type="caution">
    <text evidence="3">The sequence shown here is derived from an EMBL/GenBank/DDBJ whole genome shotgun (WGS) entry which is preliminary data.</text>
</comment>
<gene>
    <name evidence="3" type="ORF">TrCOL_g305</name>
</gene>
<evidence type="ECO:0000256" key="2">
    <source>
        <dbReference type="SAM" id="Phobius"/>
    </source>
</evidence>
<organism evidence="3 4">
    <name type="scientific">Triparma columacea</name>
    <dbReference type="NCBI Taxonomy" id="722753"/>
    <lineage>
        <taxon>Eukaryota</taxon>
        <taxon>Sar</taxon>
        <taxon>Stramenopiles</taxon>
        <taxon>Ochrophyta</taxon>
        <taxon>Bolidophyceae</taxon>
        <taxon>Parmales</taxon>
        <taxon>Triparmaceae</taxon>
        <taxon>Triparma</taxon>
    </lineage>
</organism>
<protein>
    <submittedName>
        <fullName evidence="3">Uncharacterized protein</fullName>
    </submittedName>
</protein>
<dbReference type="OrthoDB" id="10537892at2759"/>
<dbReference type="AlphaFoldDB" id="A0A9W7LDY3"/>
<accession>A0A9W7LDY3</accession>
<feature type="transmembrane region" description="Helical" evidence="2">
    <location>
        <begin position="446"/>
        <end position="473"/>
    </location>
</feature>
<dbReference type="EMBL" id="BRYA01000290">
    <property type="protein sequence ID" value="GMI46256.1"/>
    <property type="molecule type" value="Genomic_DNA"/>
</dbReference>
<keyword evidence="2" id="KW-0812">Transmembrane</keyword>
<feature type="transmembrane region" description="Helical" evidence="2">
    <location>
        <begin position="371"/>
        <end position="392"/>
    </location>
</feature>
<feature type="transmembrane region" description="Helical" evidence="2">
    <location>
        <begin position="332"/>
        <end position="351"/>
    </location>
</feature>
<evidence type="ECO:0000313" key="3">
    <source>
        <dbReference type="EMBL" id="GMI46256.1"/>
    </source>
</evidence>
<keyword evidence="4" id="KW-1185">Reference proteome</keyword>
<evidence type="ECO:0000256" key="1">
    <source>
        <dbReference type="SAM" id="Coils"/>
    </source>
</evidence>
<reference evidence="4" key="1">
    <citation type="journal article" date="2023" name="Commun. Biol.">
        <title>Genome analysis of Parmales, the sister group of diatoms, reveals the evolutionary specialization of diatoms from phago-mixotrophs to photoautotrophs.</title>
        <authorList>
            <person name="Ban H."/>
            <person name="Sato S."/>
            <person name="Yoshikawa S."/>
            <person name="Yamada K."/>
            <person name="Nakamura Y."/>
            <person name="Ichinomiya M."/>
            <person name="Sato N."/>
            <person name="Blanc-Mathieu R."/>
            <person name="Endo H."/>
            <person name="Kuwata A."/>
            <person name="Ogata H."/>
        </authorList>
    </citation>
    <scope>NUCLEOTIDE SEQUENCE [LARGE SCALE GENOMIC DNA]</scope>
</reference>
<keyword evidence="1" id="KW-0175">Coiled coil</keyword>
<proteinExistence type="predicted"/>
<name>A0A9W7LDY3_9STRA</name>